<keyword evidence="2" id="KW-0175">Coiled coil</keyword>
<dbReference type="SUPFAM" id="SSF57756">
    <property type="entry name" value="Retrovirus zinc finger-like domains"/>
    <property type="match status" value="1"/>
</dbReference>
<gene>
    <name evidence="4" type="ORF">KK1_009041</name>
</gene>
<dbReference type="Gramene" id="C.cajan_08783.t">
    <property type="protein sequence ID" value="C.cajan_08783.t"/>
    <property type="gene ID" value="C.cajan_08783"/>
</dbReference>
<evidence type="ECO:0000256" key="2">
    <source>
        <dbReference type="SAM" id="Coils"/>
    </source>
</evidence>
<dbReference type="AlphaFoldDB" id="A0A151TS16"/>
<sequence length="220" mass="25330">MALRASKDLEKLSLEELVGLLKVHEMELQQDQAGQKQKSIALKYNRTPREKAQPLCYECKKPGHYKTKCPELEKGKEKEKKKSTLHKKKAMMATWEDLDTTSSEDDEQANICLMAGTDSSSESDDEEVSKSYFKDLQHAYNKLLIDSTKISIAYKEQKRRISKLVEENLSLKNKNATLLKELEKGLEEIKILKYDLSKFTLGTKNLENFLKYSKSKNDKS</sequence>
<evidence type="ECO:0000313" key="4">
    <source>
        <dbReference type="EMBL" id="KYP69835.1"/>
    </source>
</evidence>
<evidence type="ECO:0000256" key="1">
    <source>
        <dbReference type="PROSITE-ProRule" id="PRU00047"/>
    </source>
</evidence>
<dbReference type="EMBL" id="CM003605">
    <property type="protein sequence ID" value="KYP69835.1"/>
    <property type="molecule type" value="Genomic_DNA"/>
</dbReference>
<dbReference type="InterPro" id="IPR001878">
    <property type="entry name" value="Znf_CCHC"/>
</dbReference>
<organism evidence="4 5">
    <name type="scientific">Cajanus cajan</name>
    <name type="common">Pigeon pea</name>
    <name type="synonym">Cajanus indicus</name>
    <dbReference type="NCBI Taxonomy" id="3821"/>
    <lineage>
        <taxon>Eukaryota</taxon>
        <taxon>Viridiplantae</taxon>
        <taxon>Streptophyta</taxon>
        <taxon>Embryophyta</taxon>
        <taxon>Tracheophyta</taxon>
        <taxon>Spermatophyta</taxon>
        <taxon>Magnoliopsida</taxon>
        <taxon>eudicotyledons</taxon>
        <taxon>Gunneridae</taxon>
        <taxon>Pentapetalae</taxon>
        <taxon>rosids</taxon>
        <taxon>fabids</taxon>
        <taxon>Fabales</taxon>
        <taxon>Fabaceae</taxon>
        <taxon>Papilionoideae</taxon>
        <taxon>50 kb inversion clade</taxon>
        <taxon>NPAAA clade</taxon>
        <taxon>indigoferoid/millettioid clade</taxon>
        <taxon>Phaseoleae</taxon>
        <taxon>Cajanus</taxon>
    </lineage>
</organism>
<feature type="domain" description="CCHC-type" evidence="3">
    <location>
        <begin position="56"/>
        <end position="71"/>
    </location>
</feature>
<accession>A0A151TS16</accession>
<dbReference type="SMART" id="SM00343">
    <property type="entry name" value="ZnF_C2HC"/>
    <property type="match status" value="1"/>
</dbReference>
<evidence type="ECO:0000313" key="5">
    <source>
        <dbReference type="Proteomes" id="UP000075243"/>
    </source>
</evidence>
<evidence type="ECO:0000259" key="3">
    <source>
        <dbReference type="PROSITE" id="PS50158"/>
    </source>
</evidence>
<keyword evidence="1" id="KW-0863">Zinc-finger</keyword>
<dbReference type="Gene3D" id="4.10.60.10">
    <property type="entry name" value="Zinc finger, CCHC-type"/>
    <property type="match status" value="1"/>
</dbReference>
<dbReference type="GO" id="GO:0003676">
    <property type="term" value="F:nucleic acid binding"/>
    <property type="evidence" value="ECO:0007669"/>
    <property type="project" value="InterPro"/>
</dbReference>
<dbReference type="GO" id="GO:0008270">
    <property type="term" value="F:zinc ion binding"/>
    <property type="evidence" value="ECO:0007669"/>
    <property type="project" value="UniProtKB-KW"/>
</dbReference>
<reference evidence="4 5" key="1">
    <citation type="journal article" date="2012" name="Nat. Biotechnol.">
        <title>Draft genome sequence of pigeonpea (Cajanus cajan), an orphan legume crop of resource-poor farmers.</title>
        <authorList>
            <person name="Varshney R.K."/>
            <person name="Chen W."/>
            <person name="Li Y."/>
            <person name="Bharti A.K."/>
            <person name="Saxena R.K."/>
            <person name="Schlueter J.A."/>
            <person name="Donoghue M.T."/>
            <person name="Azam S."/>
            <person name="Fan G."/>
            <person name="Whaley A.M."/>
            <person name="Farmer A.D."/>
            <person name="Sheridan J."/>
            <person name="Iwata A."/>
            <person name="Tuteja R."/>
            <person name="Penmetsa R.V."/>
            <person name="Wu W."/>
            <person name="Upadhyaya H.D."/>
            <person name="Yang S.P."/>
            <person name="Shah T."/>
            <person name="Saxena K.B."/>
            <person name="Michael T."/>
            <person name="McCombie W.R."/>
            <person name="Yang B."/>
            <person name="Zhang G."/>
            <person name="Yang H."/>
            <person name="Wang J."/>
            <person name="Spillane C."/>
            <person name="Cook D.R."/>
            <person name="May G.D."/>
            <person name="Xu X."/>
            <person name="Jackson S.A."/>
        </authorList>
    </citation>
    <scope>NUCLEOTIDE SEQUENCE [LARGE SCALE GENOMIC DNA]</scope>
    <source>
        <strain evidence="5">cv. Asha</strain>
    </source>
</reference>
<keyword evidence="1" id="KW-0479">Metal-binding</keyword>
<dbReference type="InterPro" id="IPR036875">
    <property type="entry name" value="Znf_CCHC_sf"/>
</dbReference>
<dbReference type="STRING" id="3821.A0A151TS16"/>
<proteinExistence type="predicted"/>
<dbReference type="PROSITE" id="PS50158">
    <property type="entry name" value="ZF_CCHC"/>
    <property type="match status" value="1"/>
</dbReference>
<dbReference type="Proteomes" id="UP000075243">
    <property type="component" value="Chromosome 3"/>
</dbReference>
<protein>
    <recommendedName>
        <fullName evidence="3">CCHC-type domain-containing protein</fullName>
    </recommendedName>
</protein>
<keyword evidence="1" id="KW-0862">Zinc</keyword>
<keyword evidence="5" id="KW-1185">Reference proteome</keyword>
<feature type="coiled-coil region" evidence="2">
    <location>
        <begin position="154"/>
        <end position="181"/>
    </location>
</feature>
<name>A0A151TS16_CAJCA</name>